<feature type="chain" id="PRO_5022963391" description="Secreted protein" evidence="1">
    <location>
        <begin position="26"/>
        <end position="73"/>
    </location>
</feature>
<dbReference type="AlphaFoldDB" id="A0A5B7J8B6"/>
<protein>
    <recommendedName>
        <fullName evidence="4">Secreted protein</fullName>
    </recommendedName>
</protein>
<proteinExistence type="predicted"/>
<keyword evidence="3" id="KW-1185">Reference proteome</keyword>
<sequence>MMGGGPVARSVVVVVVIAAAVGVVSQTLNSGRTDGKLPLHRDYSVNFRRVLYGRNRLVSRFSHPSCKLLSHVE</sequence>
<comment type="caution">
    <text evidence="2">The sequence shown here is derived from an EMBL/GenBank/DDBJ whole genome shotgun (WGS) entry which is preliminary data.</text>
</comment>
<reference evidence="2 3" key="1">
    <citation type="submission" date="2019-05" db="EMBL/GenBank/DDBJ databases">
        <title>Another draft genome of Portunus trituberculatus and its Hox gene families provides insights of decapod evolution.</title>
        <authorList>
            <person name="Jeong J.-H."/>
            <person name="Song I."/>
            <person name="Kim S."/>
            <person name="Choi T."/>
            <person name="Kim D."/>
            <person name="Ryu S."/>
            <person name="Kim W."/>
        </authorList>
    </citation>
    <scope>NUCLEOTIDE SEQUENCE [LARGE SCALE GENOMIC DNA]</scope>
    <source>
        <tissue evidence="2">Muscle</tissue>
    </source>
</reference>
<evidence type="ECO:0008006" key="4">
    <source>
        <dbReference type="Google" id="ProtNLM"/>
    </source>
</evidence>
<dbReference type="Proteomes" id="UP000324222">
    <property type="component" value="Unassembled WGS sequence"/>
</dbReference>
<accession>A0A5B7J8B6</accession>
<feature type="signal peptide" evidence="1">
    <location>
        <begin position="1"/>
        <end position="25"/>
    </location>
</feature>
<evidence type="ECO:0000256" key="1">
    <source>
        <dbReference type="SAM" id="SignalP"/>
    </source>
</evidence>
<dbReference type="EMBL" id="VSRR010083813">
    <property type="protein sequence ID" value="MPC90266.1"/>
    <property type="molecule type" value="Genomic_DNA"/>
</dbReference>
<evidence type="ECO:0000313" key="2">
    <source>
        <dbReference type="EMBL" id="MPC90266.1"/>
    </source>
</evidence>
<name>A0A5B7J8B6_PORTR</name>
<gene>
    <name evidence="2" type="ORF">E2C01_085243</name>
</gene>
<dbReference type="OrthoDB" id="6359008at2759"/>
<evidence type="ECO:0000313" key="3">
    <source>
        <dbReference type="Proteomes" id="UP000324222"/>
    </source>
</evidence>
<keyword evidence="1" id="KW-0732">Signal</keyword>
<organism evidence="2 3">
    <name type="scientific">Portunus trituberculatus</name>
    <name type="common">Swimming crab</name>
    <name type="synonym">Neptunus trituberculatus</name>
    <dbReference type="NCBI Taxonomy" id="210409"/>
    <lineage>
        <taxon>Eukaryota</taxon>
        <taxon>Metazoa</taxon>
        <taxon>Ecdysozoa</taxon>
        <taxon>Arthropoda</taxon>
        <taxon>Crustacea</taxon>
        <taxon>Multicrustacea</taxon>
        <taxon>Malacostraca</taxon>
        <taxon>Eumalacostraca</taxon>
        <taxon>Eucarida</taxon>
        <taxon>Decapoda</taxon>
        <taxon>Pleocyemata</taxon>
        <taxon>Brachyura</taxon>
        <taxon>Eubrachyura</taxon>
        <taxon>Portunoidea</taxon>
        <taxon>Portunidae</taxon>
        <taxon>Portuninae</taxon>
        <taxon>Portunus</taxon>
    </lineage>
</organism>